<name>A0A1T4RN56_9GAMM</name>
<dbReference type="STRING" id="64969.SAMN02745127_02471"/>
<dbReference type="Pfam" id="PF13424">
    <property type="entry name" value="TPR_12"/>
    <property type="match status" value="2"/>
</dbReference>
<proteinExistence type="predicted"/>
<organism evidence="1 2">
    <name type="scientific">Oceanospirillum multiglobuliferum</name>
    <dbReference type="NCBI Taxonomy" id="64969"/>
    <lineage>
        <taxon>Bacteria</taxon>
        <taxon>Pseudomonadati</taxon>
        <taxon>Pseudomonadota</taxon>
        <taxon>Gammaproteobacteria</taxon>
        <taxon>Oceanospirillales</taxon>
        <taxon>Oceanospirillaceae</taxon>
        <taxon>Oceanospirillum</taxon>
    </lineage>
</organism>
<sequence length="368" mass="41164">MSQAPLAAQATDSATSIELSAASMDCLLLSQSLADLPIQQQILQTAFERVGQSADLEQALSRCQKLGLALQVDLGLWSIDQNVSRYPVALTSEHLLRIAELKQALISYLIDAIDGKVDANLTLDDIEHIRCLSADPQDDLQCDLLIWLADFDYQGGRFDLAAQNWQSVYLFVKQQQGAEHPDTLACMNNFAESLQQQGAYVEAQELYQEQLSLCLSALGEEDDSTLTCMNNLAAVLKRLHQLDEAKALEERVVELRLRLLGAEHPDTLGSQNNLASTLKALGNIAEARALQEQVLSVRRQIFPERHPHITEAAWNLLQTLFQQGEYQSDLCQEVLFDDLLWLLEDKAVLQHNTEFQIKELLQKLLNQG</sequence>
<keyword evidence="2" id="KW-1185">Reference proteome</keyword>
<dbReference type="InterPro" id="IPR053137">
    <property type="entry name" value="NLR-like"/>
</dbReference>
<dbReference type="OrthoDB" id="9801841at2"/>
<dbReference type="RefSeq" id="WP_078746017.1">
    <property type="nucleotide sequence ID" value="NZ_FUXG01000018.1"/>
</dbReference>
<dbReference type="AlphaFoldDB" id="A0A1T4RN56"/>
<dbReference type="Proteomes" id="UP000191418">
    <property type="component" value="Unassembled WGS sequence"/>
</dbReference>
<evidence type="ECO:0000313" key="2">
    <source>
        <dbReference type="Proteomes" id="UP000191418"/>
    </source>
</evidence>
<dbReference type="InterPro" id="IPR011990">
    <property type="entry name" value="TPR-like_helical_dom_sf"/>
</dbReference>
<reference evidence="1 2" key="1">
    <citation type="submission" date="2017-01" db="EMBL/GenBank/DDBJ databases">
        <title>Genome Sequencing of a Marine Spirillum, Oceanospirillum multiglobuliferum ATCC 33336, from Japan.</title>
        <authorList>
            <person name="Carney J.G."/>
            <person name="Trachtenberg A.M."/>
            <person name="Rheaume B.A."/>
            <person name="Linnane J.D."/>
            <person name="Pitts N.L."/>
            <person name="Mykles D.L."/>
            <person name="Maclea K.S."/>
        </authorList>
    </citation>
    <scope>NUCLEOTIDE SEQUENCE [LARGE SCALE GENOMIC DNA]</scope>
    <source>
        <strain evidence="1 2">ATCC 33336</strain>
    </source>
</reference>
<gene>
    <name evidence="1" type="ORF">BTE48_12715</name>
</gene>
<accession>A0A1T4RN56</accession>
<dbReference type="EMBL" id="MTSM01000019">
    <property type="protein sequence ID" value="OPX54760.1"/>
    <property type="molecule type" value="Genomic_DNA"/>
</dbReference>
<protein>
    <recommendedName>
        <fullName evidence="3">Tetratricopeptide repeat protein</fullName>
    </recommendedName>
</protein>
<dbReference type="PANTHER" id="PTHR46082:SF6">
    <property type="entry name" value="AAA+ ATPASE DOMAIN-CONTAINING PROTEIN-RELATED"/>
    <property type="match status" value="1"/>
</dbReference>
<comment type="caution">
    <text evidence="1">The sequence shown here is derived from an EMBL/GenBank/DDBJ whole genome shotgun (WGS) entry which is preliminary data.</text>
</comment>
<dbReference type="SUPFAM" id="SSF48452">
    <property type="entry name" value="TPR-like"/>
    <property type="match status" value="1"/>
</dbReference>
<dbReference type="PANTHER" id="PTHR46082">
    <property type="entry name" value="ATP/GTP-BINDING PROTEIN-RELATED"/>
    <property type="match status" value="1"/>
</dbReference>
<evidence type="ECO:0000313" key="1">
    <source>
        <dbReference type="EMBL" id="OPX54760.1"/>
    </source>
</evidence>
<dbReference type="Gene3D" id="1.25.40.10">
    <property type="entry name" value="Tetratricopeptide repeat domain"/>
    <property type="match status" value="1"/>
</dbReference>
<evidence type="ECO:0008006" key="3">
    <source>
        <dbReference type="Google" id="ProtNLM"/>
    </source>
</evidence>